<keyword evidence="2" id="KW-1185">Reference proteome</keyword>
<gene>
    <name evidence="1" type="ordered locus">Fraau_0981</name>
</gene>
<dbReference type="HOGENOM" id="CLU_155134_1_0_6"/>
<dbReference type="InterPro" id="IPR010774">
    <property type="entry name" value="YbcO"/>
</dbReference>
<reference evidence="1" key="1">
    <citation type="submission" date="2012-02" db="EMBL/GenBank/DDBJ databases">
        <title>The complete genome of Frateuria aurantia DSM 6220.</title>
        <authorList>
            <consortium name="US DOE Joint Genome Institute (JGI-PGF)"/>
            <person name="Lucas S."/>
            <person name="Copeland A."/>
            <person name="Lapidus A."/>
            <person name="Glavina del Rio T."/>
            <person name="Dalin E."/>
            <person name="Tice H."/>
            <person name="Bruce D."/>
            <person name="Goodwin L."/>
            <person name="Pitluck S."/>
            <person name="Peters L."/>
            <person name="Ovchinnikova G."/>
            <person name="Teshima H."/>
            <person name="Kyrpides N."/>
            <person name="Mavromatis K."/>
            <person name="Ivanova N."/>
            <person name="Brettin T."/>
            <person name="Detter J.C."/>
            <person name="Han C."/>
            <person name="Larimer F."/>
            <person name="Land M."/>
            <person name="Hauser L."/>
            <person name="Markowitz V."/>
            <person name="Cheng J.-F."/>
            <person name="Hugenholtz P."/>
            <person name="Woyke T."/>
            <person name="Wu D."/>
            <person name="Brambilla E."/>
            <person name="Klenk H.-P."/>
            <person name="Eisen J.A."/>
        </authorList>
    </citation>
    <scope>NUCLEOTIDE SEQUENCE</scope>
    <source>
        <strain evidence="1">DSM 6220</strain>
    </source>
</reference>
<evidence type="ECO:0000313" key="1">
    <source>
        <dbReference type="EMBL" id="AFC85445.1"/>
    </source>
</evidence>
<dbReference type="EMBL" id="CP003350">
    <property type="protein sequence ID" value="AFC85445.1"/>
    <property type="molecule type" value="Genomic_DNA"/>
</dbReference>
<dbReference type="Gene3D" id="3.30.50.20">
    <property type="entry name" value="prophage-derive protein ybcO"/>
    <property type="match status" value="1"/>
</dbReference>
<dbReference type="Pfam" id="PF07102">
    <property type="entry name" value="YbcO"/>
    <property type="match status" value="1"/>
</dbReference>
<proteinExistence type="predicted"/>
<dbReference type="KEGG" id="fau:Fraau_0981"/>
<organism evidence="1 2">
    <name type="scientific">Frateuria aurantia (strain ATCC 33424 / DSM 6220 / KCTC 2777 / LMG 1558 / NBRC 3245 / NCIMB 13370)</name>
    <name type="common">Acetobacter aurantius</name>
    <dbReference type="NCBI Taxonomy" id="767434"/>
    <lineage>
        <taxon>Bacteria</taxon>
        <taxon>Pseudomonadati</taxon>
        <taxon>Pseudomonadota</taxon>
        <taxon>Gammaproteobacteria</taxon>
        <taxon>Lysobacterales</taxon>
        <taxon>Rhodanobacteraceae</taxon>
        <taxon>Frateuria</taxon>
    </lineage>
</organism>
<protein>
    <submittedName>
        <fullName evidence="1">Uncharacterized protein</fullName>
    </submittedName>
</protein>
<sequence length="95" mass="10708">MSKARQLAKGQPCMIGIAGTCNGDPETTVFARYPMDVYFDIEMSSDDELGAWACSACNAVLVRRPPILEEFFLQLRLFHAEGVLRTQHAIREMDR</sequence>
<evidence type="ECO:0000313" key="2">
    <source>
        <dbReference type="Proteomes" id="UP000005234"/>
    </source>
</evidence>
<dbReference type="AlphaFoldDB" id="H8L2H8"/>
<name>H8L2H8_FRAAD</name>
<dbReference type="STRING" id="767434.Fraau_0981"/>
<dbReference type="Proteomes" id="UP000005234">
    <property type="component" value="Chromosome"/>
</dbReference>
<accession>H8L2H8</accession>